<feature type="compositionally biased region" description="Low complexity" evidence="8">
    <location>
        <begin position="61"/>
        <end position="90"/>
    </location>
</feature>
<feature type="transmembrane region" description="Helical" evidence="9">
    <location>
        <begin position="399"/>
        <end position="420"/>
    </location>
</feature>
<dbReference type="GO" id="GO:0016887">
    <property type="term" value="F:ATP hydrolysis activity"/>
    <property type="evidence" value="ECO:0007669"/>
    <property type="project" value="InterPro"/>
</dbReference>
<dbReference type="PROSITE" id="PS00211">
    <property type="entry name" value="ABC_TRANSPORTER_1"/>
    <property type="match status" value="1"/>
</dbReference>
<feature type="transmembrane region" description="Helical" evidence="9">
    <location>
        <begin position="281"/>
        <end position="298"/>
    </location>
</feature>
<name>A0AAD5T1M1_9FUNG</name>
<dbReference type="PIRSF" id="PIRSF002773">
    <property type="entry name" value="ABC_prm/ATPase_B"/>
    <property type="match status" value="1"/>
</dbReference>
<evidence type="ECO:0000256" key="6">
    <source>
        <dbReference type="ARBA" id="ARBA00022989"/>
    </source>
</evidence>
<dbReference type="GO" id="GO:0005743">
    <property type="term" value="C:mitochondrial inner membrane"/>
    <property type="evidence" value="ECO:0007669"/>
    <property type="project" value="UniProtKB-SubCell"/>
</dbReference>
<evidence type="ECO:0000259" key="11">
    <source>
        <dbReference type="PROSITE" id="PS50929"/>
    </source>
</evidence>
<dbReference type="Gene3D" id="1.20.1560.10">
    <property type="entry name" value="ABC transporter type 1, transmembrane domain"/>
    <property type="match status" value="1"/>
</dbReference>
<dbReference type="SUPFAM" id="SSF52540">
    <property type="entry name" value="P-loop containing nucleoside triphosphate hydrolases"/>
    <property type="match status" value="1"/>
</dbReference>
<dbReference type="GO" id="GO:0090374">
    <property type="term" value="P:oligopeptide export from mitochondrion"/>
    <property type="evidence" value="ECO:0007669"/>
    <property type="project" value="TreeGrafter"/>
</dbReference>
<dbReference type="PANTHER" id="PTHR43394">
    <property type="entry name" value="ATP-DEPENDENT PERMEASE MDL1, MITOCHONDRIAL"/>
    <property type="match status" value="1"/>
</dbReference>
<dbReference type="InterPro" id="IPR011527">
    <property type="entry name" value="ABC1_TM_dom"/>
</dbReference>
<dbReference type="Pfam" id="PF00005">
    <property type="entry name" value="ABC_tran"/>
    <property type="match status" value="1"/>
</dbReference>
<feature type="domain" description="ABC transporter" evidence="10">
    <location>
        <begin position="456"/>
        <end position="693"/>
    </location>
</feature>
<dbReference type="SMART" id="SM00382">
    <property type="entry name" value="AAA"/>
    <property type="match status" value="1"/>
</dbReference>
<evidence type="ECO:0000256" key="7">
    <source>
        <dbReference type="ARBA" id="ARBA00023136"/>
    </source>
</evidence>
<feature type="domain" description="ABC transmembrane type-1" evidence="11">
    <location>
        <begin position="127"/>
        <end position="422"/>
    </location>
</feature>
<dbReference type="PROSITE" id="PS50929">
    <property type="entry name" value="ABC_TM1F"/>
    <property type="match status" value="1"/>
</dbReference>
<keyword evidence="6 9" id="KW-1133">Transmembrane helix</keyword>
<dbReference type="FunFam" id="3.40.50.300:FF:000403">
    <property type="entry name" value="ATP-binding cassette sub-family B member 8, mitochondrial"/>
    <property type="match status" value="1"/>
</dbReference>
<keyword evidence="2" id="KW-0813">Transport</keyword>
<keyword evidence="5 12" id="KW-0067">ATP-binding</keyword>
<keyword evidence="7 9" id="KW-0472">Membrane</keyword>
<evidence type="ECO:0000256" key="3">
    <source>
        <dbReference type="ARBA" id="ARBA00022692"/>
    </source>
</evidence>
<dbReference type="InterPro" id="IPR039421">
    <property type="entry name" value="Type_1_exporter"/>
</dbReference>
<dbReference type="Gene3D" id="3.40.50.300">
    <property type="entry name" value="P-loop containing nucleotide triphosphate hydrolases"/>
    <property type="match status" value="1"/>
</dbReference>
<organism evidence="12 13">
    <name type="scientific">Physocladia obscura</name>
    <dbReference type="NCBI Taxonomy" id="109957"/>
    <lineage>
        <taxon>Eukaryota</taxon>
        <taxon>Fungi</taxon>
        <taxon>Fungi incertae sedis</taxon>
        <taxon>Chytridiomycota</taxon>
        <taxon>Chytridiomycota incertae sedis</taxon>
        <taxon>Chytridiomycetes</taxon>
        <taxon>Chytridiales</taxon>
        <taxon>Chytriomycetaceae</taxon>
        <taxon>Physocladia</taxon>
    </lineage>
</organism>
<feature type="transmembrane region" description="Helical" evidence="9">
    <location>
        <begin position="123"/>
        <end position="147"/>
    </location>
</feature>
<dbReference type="Pfam" id="PF00664">
    <property type="entry name" value="ABC_membrane"/>
    <property type="match status" value="1"/>
</dbReference>
<feature type="region of interest" description="Disordered" evidence="8">
    <location>
        <begin position="60"/>
        <end position="90"/>
    </location>
</feature>
<dbReference type="GO" id="GO:0015421">
    <property type="term" value="F:ABC-type oligopeptide transporter activity"/>
    <property type="evidence" value="ECO:0007669"/>
    <property type="project" value="TreeGrafter"/>
</dbReference>
<gene>
    <name evidence="12" type="primary">MDL1</name>
    <name evidence="12" type="ORF">HK100_011158</name>
</gene>
<proteinExistence type="predicted"/>
<dbReference type="Proteomes" id="UP001211907">
    <property type="component" value="Unassembled WGS sequence"/>
</dbReference>
<dbReference type="InterPro" id="IPR027417">
    <property type="entry name" value="P-loop_NTPase"/>
</dbReference>
<dbReference type="PANTHER" id="PTHR43394:SF1">
    <property type="entry name" value="ATP-BINDING CASSETTE SUB-FAMILY B MEMBER 10, MITOCHONDRIAL"/>
    <property type="match status" value="1"/>
</dbReference>
<dbReference type="FunFam" id="1.20.1560.10:FF:000058">
    <property type="entry name" value="ABC transporter B family member 25"/>
    <property type="match status" value="1"/>
</dbReference>
<comment type="subcellular location">
    <subcellularLocation>
        <location evidence="1">Mitochondrion inner membrane</location>
        <topology evidence="1">Multi-pass membrane protein</topology>
    </subcellularLocation>
</comment>
<evidence type="ECO:0000256" key="5">
    <source>
        <dbReference type="ARBA" id="ARBA00022840"/>
    </source>
</evidence>
<evidence type="ECO:0000256" key="4">
    <source>
        <dbReference type="ARBA" id="ARBA00022741"/>
    </source>
</evidence>
<dbReference type="InterPro" id="IPR036640">
    <property type="entry name" value="ABC1_TM_sf"/>
</dbReference>
<accession>A0AAD5T1M1</accession>
<dbReference type="EMBL" id="JADGJH010000659">
    <property type="protein sequence ID" value="KAJ3124647.1"/>
    <property type="molecule type" value="Genomic_DNA"/>
</dbReference>
<keyword evidence="3 9" id="KW-0812">Transmembrane</keyword>
<dbReference type="PROSITE" id="PS50893">
    <property type="entry name" value="ABC_TRANSPORTER_2"/>
    <property type="match status" value="1"/>
</dbReference>
<evidence type="ECO:0000313" key="13">
    <source>
        <dbReference type="Proteomes" id="UP001211907"/>
    </source>
</evidence>
<dbReference type="InterPro" id="IPR003593">
    <property type="entry name" value="AAA+_ATPase"/>
</dbReference>
<reference evidence="12" key="1">
    <citation type="submission" date="2020-05" db="EMBL/GenBank/DDBJ databases">
        <title>Phylogenomic resolution of chytrid fungi.</title>
        <authorList>
            <person name="Stajich J.E."/>
            <person name="Amses K."/>
            <person name="Simmons R."/>
            <person name="Seto K."/>
            <person name="Myers J."/>
            <person name="Bonds A."/>
            <person name="Quandt C.A."/>
            <person name="Barry K."/>
            <person name="Liu P."/>
            <person name="Grigoriev I."/>
            <person name="Longcore J.E."/>
            <person name="James T.Y."/>
        </authorList>
    </citation>
    <scope>NUCLEOTIDE SEQUENCE</scope>
    <source>
        <strain evidence="12">JEL0513</strain>
    </source>
</reference>
<dbReference type="CDD" id="cd03249">
    <property type="entry name" value="ABC_MTABC3_MDL1_MDL2"/>
    <property type="match status" value="1"/>
</dbReference>
<evidence type="ECO:0000256" key="2">
    <source>
        <dbReference type="ARBA" id="ARBA00022448"/>
    </source>
</evidence>
<dbReference type="CDD" id="cd18573">
    <property type="entry name" value="ABC_6TM_ABCB10_like"/>
    <property type="match status" value="1"/>
</dbReference>
<dbReference type="GO" id="GO:0005524">
    <property type="term" value="F:ATP binding"/>
    <property type="evidence" value="ECO:0007669"/>
    <property type="project" value="UniProtKB-KW"/>
</dbReference>
<dbReference type="InterPro" id="IPR003439">
    <property type="entry name" value="ABC_transporter-like_ATP-bd"/>
</dbReference>
<evidence type="ECO:0000313" key="12">
    <source>
        <dbReference type="EMBL" id="KAJ3124647.1"/>
    </source>
</evidence>
<keyword evidence="13" id="KW-1185">Reference proteome</keyword>
<evidence type="ECO:0000256" key="8">
    <source>
        <dbReference type="SAM" id="MobiDB-lite"/>
    </source>
</evidence>
<feature type="transmembrane region" description="Helical" evidence="9">
    <location>
        <begin position="363"/>
        <end position="387"/>
    </location>
</feature>
<evidence type="ECO:0000259" key="10">
    <source>
        <dbReference type="PROSITE" id="PS50893"/>
    </source>
</evidence>
<dbReference type="AlphaFoldDB" id="A0AAD5T1M1"/>
<feature type="transmembrane region" description="Helical" evidence="9">
    <location>
        <begin position="167"/>
        <end position="193"/>
    </location>
</feature>
<dbReference type="InterPro" id="IPR017871">
    <property type="entry name" value="ABC_transporter-like_CS"/>
</dbReference>
<keyword evidence="4" id="KW-0547">Nucleotide-binding</keyword>
<dbReference type="SUPFAM" id="SSF90123">
    <property type="entry name" value="ABC transporter transmembrane region"/>
    <property type="match status" value="1"/>
</dbReference>
<evidence type="ECO:0000256" key="1">
    <source>
        <dbReference type="ARBA" id="ARBA00004448"/>
    </source>
</evidence>
<evidence type="ECO:0000256" key="9">
    <source>
        <dbReference type="SAM" id="Phobius"/>
    </source>
</evidence>
<sequence length="697" mass="75618">MIWQAMPKSMFQKPTVQFAHLTSSGSLAQIVLLPGNNRIRKTVLNGHRFAYPATVTQRQFSSQSQSSQSSNSPPTHTSNTPSPQLQQLSNPSSSFALKAKDSAEKISFWKETSRIFKLARPEAPLLLGAGVFLLISSAVSMSIPFSMGKILDFVMVQMGLKVTDDEFLHLMSSFPLETLFAGLIAVFLIGAAANFGRIMLMRMAGEKIIERMRNRIFDNIIRQDVKFFDENRTGEIISRLSADTVIVGKALTQNLSDGLRNGVMAIVGTGMMLYVNASLTLTMMSIIPPIAFAAIYYGKIVRDLSAKTQTATSHTTQVAQEKLDALRTVRAFAQEPRESKSYAVETHKVYELSMKETTASASFFSGAGFAGNFVAVAILYYGGSLVAAGTISPGELTSFFLYSTYVGFSMLGLSSFYGELMKGVGASARLFALLESRGSVQLSQSGKKLQSITGLIEFKNVSFTYPTRPEAPIFKNLSFTIQPGTTVAIVGKSGSGKSTVAQLLLRFYDPNSGSISIDGHDLRTLDGAHLRDNTIAFVAQEPTLFAATIHENIAYGRPDASHAEILAAADQANALGFIESFPDGFETYTGEKGVAMSGGQKQRIAIARALLKEPRILVLDEATSALDASSEYLVQDAMSKIVKGRTVITIAHRLSTIQQADIVIVIEDGHVAEIGEYDALVEKVDGKFRKLIEAQLV</sequence>
<protein>
    <submittedName>
        <fullName evidence="12">ATP-binding cassette permease mdl1</fullName>
    </submittedName>
</protein>
<comment type="caution">
    <text evidence="12">The sequence shown here is derived from an EMBL/GenBank/DDBJ whole genome shotgun (WGS) entry which is preliminary data.</text>
</comment>